<feature type="domain" description="Myosin motor" evidence="8">
    <location>
        <begin position="9"/>
        <end position="190"/>
    </location>
</feature>
<sequence length="190" mass="21596">FLDEKGKLYQNDKKIHLPSVTQEAVLQVLRQRFHKHKIYTYISNILVAVNPSKFLPLYYNPKYVKLYENQPLGKLSPHIFAIADVAFRTMLSRQANQCILISGESGSGKTESSSYLIHCLTTLNQGKFSAVFHVFLQAFGNAQTAENNNCSRFGKFIQLIYLENASSANILVKETSHISYMSLNCFNFCL</sequence>
<dbReference type="SMART" id="SM00242">
    <property type="entry name" value="MYSc"/>
    <property type="match status" value="1"/>
</dbReference>
<dbReference type="Proteomes" id="UP000261500">
    <property type="component" value="Unplaced"/>
</dbReference>
<dbReference type="InterPro" id="IPR046987">
    <property type="entry name" value="Myo9"/>
</dbReference>
<dbReference type="PRINTS" id="PR00193">
    <property type="entry name" value="MYOSINHEAVY"/>
</dbReference>
<dbReference type="GO" id="GO:0000146">
    <property type="term" value="F:microfilament motor activity"/>
    <property type="evidence" value="ECO:0007669"/>
    <property type="project" value="InterPro"/>
</dbReference>
<evidence type="ECO:0000256" key="1">
    <source>
        <dbReference type="ARBA" id="ARBA00004496"/>
    </source>
</evidence>
<dbReference type="GO" id="GO:0005096">
    <property type="term" value="F:GTPase activator activity"/>
    <property type="evidence" value="ECO:0007669"/>
    <property type="project" value="InterPro"/>
</dbReference>
<evidence type="ECO:0000256" key="4">
    <source>
        <dbReference type="ARBA" id="ARBA00022840"/>
    </source>
</evidence>
<keyword evidence="10" id="KW-1185">Reference proteome</keyword>
<dbReference type="AlphaFoldDB" id="A0A3B3US72"/>
<dbReference type="GO" id="GO:0001726">
    <property type="term" value="C:ruffle"/>
    <property type="evidence" value="ECO:0007669"/>
    <property type="project" value="TreeGrafter"/>
</dbReference>
<organism evidence="9 10">
    <name type="scientific">Poecilia latipinna</name>
    <name type="common">sailfin molly</name>
    <dbReference type="NCBI Taxonomy" id="48699"/>
    <lineage>
        <taxon>Eukaryota</taxon>
        <taxon>Metazoa</taxon>
        <taxon>Chordata</taxon>
        <taxon>Craniata</taxon>
        <taxon>Vertebrata</taxon>
        <taxon>Euteleostomi</taxon>
        <taxon>Actinopterygii</taxon>
        <taxon>Neopterygii</taxon>
        <taxon>Teleostei</taxon>
        <taxon>Neoteleostei</taxon>
        <taxon>Acanthomorphata</taxon>
        <taxon>Ovalentaria</taxon>
        <taxon>Atherinomorphae</taxon>
        <taxon>Cyprinodontiformes</taxon>
        <taxon>Poeciliidae</taxon>
        <taxon>Poeciliinae</taxon>
        <taxon>Poecilia</taxon>
    </lineage>
</organism>
<evidence type="ECO:0000256" key="5">
    <source>
        <dbReference type="ARBA" id="ARBA00023123"/>
    </source>
</evidence>
<dbReference type="GO" id="GO:0016887">
    <property type="term" value="F:ATP hydrolysis activity"/>
    <property type="evidence" value="ECO:0007669"/>
    <property type="project" value="TreeGrafter"/>
</dbReference>
<dbReference type="Gene3D" id="3.40.850.10">
    <property type="entry name" value="Kinesin motor domain"/>
    <property type="match status" value="1"/>
</dbReference>
<dbReference type="GO" id="GO:0005524">
    <property type="term" value="F:ATP binding"/>
    <property type="evidence" value="ECO:0007669"/>
    <property type="project" value="UniProtKB-UniRule"/>
</dbReference>
<keyword evidence="2" id="KW-0963">Cytoplasm</keyword>
<evidence type="ECO:0000259" key="8">
    <source>
        <dbReference type="PROSITE" id="PS51456"/>
    </source>
</evidence>
<dbReference type="PROSITE" id="PS51456">
    <property type="entry name" value="MYOSIN_MOTOR"/>
    <property type="match status" value="1"/>
</dbReference>
<proteinExistence type="inferred from homology"/>
<keyword evidence="7" id="KW-0009">Actin-binding</keyword>
<dbReference type="PANTHER" id="PTHR46184">
    <property type="entry name" value="UNCONVENTIONAL MYOSIN-IXB-LIKE PROTEIN"/>
    <property type="match status" value="1"/>
</dbReference>
<reference evidence="9" key="1">
    <citation type="submission" date="2025-08" db="UniProtKB">
        <authorList>
            <consortium name="Ensembl"/>
        </authorList>
    </citation>
    <scope>IDENTIFICATION</scope>
</reference>
<comment type="caution">
    <text evidence="7">Lacks conserved residue(s) required for the propagation of feature annotation.</text>
</comment>
<evidence type="ECO:0000313" key="9">
    <source>
        <dbReference type="Ensembl" id="ENSPLAP00000015531.1"/>
    </source>
</evidence>
<evidence type="ECO:0000313" key="10">
    <source>
        <dbReference type="Proteomes" id="UP000261500"/>
    </source>
</evidence>
<reference evidence="9" key="2">
    <citation type="submission" date="2025-09" db="UniProtKB">
        <authorList>
            <consortium name="Ensembl"/>
        </authorList>
    </citation>
    <scope>IDENTIFICATION</scope>
</reference>
<dbReference type="GeneTree" id="ENSGT00940000156845"/>
<dbReference type="GO" id="GO:0051015">
    <property type="term" value="F:actin filament binding"/>
    <property type="evidence" value="ECO:0007669"/>
    <property type="project" value="TreeGrafter"/>
</dbReference>
<dbReference type="SUPFAM" id="SSF52540">
    <property type="entry name" value="P-loop containing nucleoside triphosphate hydrolases"/>
    <property type="match status" value="1"/>
</dbReference>
<dbReference type="InterPro" id="IPR001609">
    <property type="entry name" value="Myosin_head_motor_dom-like"/>
</dbReference>
<dbReference type="InterPro" id="IPR027417">
    <property type="entry name" value="P-loop_NTPase"/>
</dbReference>
<dbReference type="GO" id="GO:0005737">
    <property type="term" value="C:cytoplasm"/>
    <property type="evidence" value="ECO:0007669"/>
    <property type="project" value="UniProtKB-SubCell"/>
</dbReference>
<protein>
    <recommendedName>
        <fullName evidence="8">Myosin motor domain-containing protein</fullName>
    </recommendedName>
</protein>
<dbReference type="STRING" id="48699.ENSPLAP00000015531"/>
<evidence type="ECO:0000256" key="2">
    <source>
        <dbReference type="ARBA" id="ARBA00022490"/>
    </source>
</evidence>
<comment type="similarity">
    <text evidence="7">Belongs to the TRAFAC class myosin-kinesin ATPase superfamily. Myosin family.</text>
</comment>
<dbReference type="Ensembl" id="ENSPLAT00000024210.1">
    <property type="protein sequence ID" value="ENSPLAP00000015531.1"/>
    <property type="gene ID" value="ENSPLAG00000019483.1"/>
</dbReference>
<accession>A0A3B3US72</accession>
<dbReference type="GO" id="GO:0030048">
    <property type="term" value="P:actin filament-based movement"/>
    <property type="evidence" value="ECO:0007669"/>
    <property type="project" value="TreeGrafter"/>
</dbReference>
<dbReference type="GO" id="GO:0030027">
    <property type="term" value="C:lamellipodium"/>
    <property type="evidence" value="ECO:0007669"/>
    <property type="project" value="TreeGrafter"/>
</dbReference>
<dbReference type="GO" id="GO:0072673">
    <property type="term" value="P:lamellipodium morphogenesis"/>
    <property type="evidence" value="ECO:0007669"/>
    <property type="project" value="TreeGrafter"/>
</dbReference>
<dbReference type="PANTHER" id="PTHR46184:SF2">
    <property type="entry name" value="UNCONVENTIONAL MYOSIN-IXB"/>
    <property type="match status" value="1"/>
</dbReference>
<keyword evidence="6 7" id="KW-0505">Motor protein</keyword>
<evidence type="ECO:0000256" key="7">
    <source>
        <dbReference type="PROSITE-ProRule" id="PRU00782"/>
    </source>
</evidence>
<name>A0A3B3US72_9TELE</name>
<evidence type="ECO:0000256" key="3">
    <source>
        <dbReference type="ARBA" id="ARBA00022741"/>
    </source>
</evidence>
<keyword evidence="4 7" id="KW-0067">ATP-binding</keyword>
<keyword evidence="3 7" id="KW-0547">Nucleotide-binding</keyword>
<dbReference type="GO" id="GO:0005884">
    <property type="term" value="C:actin filament"/>
    <property type="evidence" value="ECO:0007669"/>
    <property type="project" value="TreeGrafter"/>
</dbReference>
<dbReference type="Pfam" id="PF00063">
    <property type="entry name" value="Myosin_head"/>
    <property type="match status" value="1"/>
</dbReference>
<feature type="binding site" evidence="7">
    <location>
        <begin position="103"/>
        <end position="110"/>
    </location>
    <ligand>
        <name>ATP</name>
        <dbReference type="ChEBI" id="CHEBI:30616"/>
    </ligand>
</feature>
<dbReference type="InterPro" id="IPR036961">
    <property type="entry name" value="Kinesin_motor_dom_sf"/>
</dbReference>
<evidence type="ECO:0000256" key="6">
    <source>
        <dbReference type="ARBA" id="ARBA00023175"/>
    </source>
</evidence>
<dbReference type="GO" id="GO:0016459">
    <property type="term" value="C:myosin complex"/>
    <property type="evidence" value="ECO:0007669"/>
    <property type="project" value="UniProtKB-KW"/>
</dbReference>
<comment type="subcellular location">
    <subcellularLocation>
        <location evidence="1">Cytoplasm</location>
    </subcellularLocation>
</comment>
<dbReference type="GO" id="GO:0035556">
    <property type="term" value="P:intracellular signal transduction"/>
    <property type="evidence" value="ECO:0007669"/>
    <property type="project" value="InterPro"/>
</dbReference>
<keyword evidence="5 7" id="KW-0518">Myosin</keyword>